<name>A0A7W2TU03_9GAMM</name>
<reference evidence="8 9" key="1">
    <citation type="submission" date="2020-07" db="EMBL/GenBank/DDBJ databases">
        <title>Halieaceae bacterium, F7430, whole genome shotgun sequencing project.</title>
        <authorList>
            <person name="Jiang S."/>
            <person name="Liu Z.W."/>
            <person name="Du Z.J."/>
        </authorList>
    </citation>
    <scope>NUCLEOTIDE SEQUENCE [LARGE SCALE GENOMIC DNA]</scope>
    <source>
        <strain evidence="8 9">F7430</strain>
    </source>
</reference>
<keyword evidence="3 6" id="KW-0812">Transmembrane</keyword>
<keyword evidence="9" id="KW-1185">Reference proteome</keyword>
<dbReference type="EMBL" id="JACFXU010000013">
    <property type="protein sequence ID" value="MBA6411853.1"/>
    <property type="molecule type" value="Genomic_DNA"/>
</dbReference>
<keyword evidence="4 6" id="KW-1133">Transmembrane helix</keyword>
<dbReference type="InterPro" id="IPR027379">
    <property type="entry name" value="CLS_N"/>
</dbReference>
<dbReference type="Pfam" id="PF13396">
    <property type="entry name" value="PLDc_N"/>
    <property type="match status" value="1"/>
</dbReference>
<comment type="subcellular location">
    <subcellularLocation>
        <location evidence="1">Cell membrane</location>
        <topology evidence="1">Multi-pass membrane protein</topology>
    </subcellularLocation>
</comment>
<evidence type="ECO:0000256" key="3">
    <source>
        <dbReference type="ARBA" id="ARBA00022692"/>
    </source>
</evidence>
<dbReference type="AlphaFoldDB" id="A0A7W2TU03"/>
<evidence type="ECO:0000256" key="6">
    <source>
        <dbReference type="SAM" id="Phobius"/>
    </source>
</evidence>
<dbReference type="RefSeq" id="WP_182168706.1">
    <property type="nucleotide sequence ID" value="NZ_JACFXU010000013.1"/>
</dbReference>
<evidence type="ECO:0000256" key="1">
    <source>
        <dbReference type="ARBA" id="ARBA00004651"/>
    </source>
</evidence>
<sequence>MNIQVSGVLGLLILIADIWAIINVIQSNATTIKKVVWIVAILLLPVLGLILWFFLGPRG</sequence>
<evidence type="ECO:0000259" key="7">
    <source>
        <dbReference type="Pfam" id="PF13396"/>
    </source>
</evidence>
<evidence type="ECO:0000256" key="5">
    <source>
        <dbReference type="ARBA" id="ARBA00023136"/>
    </source>
</evidence>
<accession>A0A7W2TU03</accession>
<feature type="domain" description="Cardiolipin synthase N-terminal" evidence="7">
    <location>
        <begin position="15"/>
        <end position="57"/>
    </location>
</feature>
<gene>
    <name evidence="8" type="ORF">H2508_01860</name>
</gene>
<organism evidence="8 9">
    <name type="scientific">Sediminihaliea albiluteola</name>
    <dbReference type="NCBI Taxonomy" id="2758564"/>
    <lineage>
        <taxon>Bacteria</taxon>
        <taxon>Pseudomonadati</taxon>
        <taxon>Pseudomonadota</taxon>
        <taxon>Gammaproteobacteria</taxon>
        <taxon>Cellvibrionales</taxon>
        <taxon>Halieaceae</taxon>
        <taxon>Sediminihaliea</taxon>
    </lineage>
</organism>
<keyword evidence="2" id="KW-1003">Cell membrane</keyword>
<evidence type="ECO:0000256" key="4">
    <source>
        <dbReference type="ARBA" id="ARBA00022989"/>
    </source>
</evidence>
<comment type="caution">
    <text evidence="8">The sequence shown here is derived from an EMBL/GenBank/DDBJ whole genome shotgun (WGS) entry which is preliminary data.</text>
</comment>
<feature type="transmembrane region" description="Helical" evidence="6">
    <location>
        <begin position="36"/>
        <end position="55"/>
    </location>
</feature>
<keyword evidence="5 6" id="KW-0472">Membrane</keyword>
<evidence type="ECO:0000313" key="8">
    <source>
        <dbReference type="EMBL" id="MBA6411853.1"/>
    </source>
</evidence>
<dbReference type="Proteomes" id="UP000539350">
    <property type="component" value="Unassembled WGS sequence"/>
</dbReference>
<evidence type="ECO:0000256" key="2">
    <source>
        <dbReference type="ARBA" id="ARBA00022475"/>
    </source>
</evidence>
<protein>
    <submittedName>
        <fullName evidence="8">PLDc N-terminal domain-containing protein</fullName>
    </submittedName>
</protein>
<dbReference type="GO" id="GO:0005886">
    <property type="term" value="C:plasma membrane"/>
    <property type="evidence" value="ECO:0007669"/>
    <property type="project" value="UniProtKB-SubCell"/>
</dbReference>
<evidence type="ECO:0000313" key="9">
    <source>
        <dbReference type="Proteomes" id="UP000539350"/>
    </source>
</evidence>
<proteinExistence type="predicted"/>